<evidence type="ECO:0000256" key="5">
    <source>
        <dbReference type="ARBA" id="ARBA00023004"/>
    </source>
</evidence>
<dbReference type="Gene3D" id="3.90.10.10">
    <property type="entry name" value="Cytochrome C3"/>
    <property type="match status" value="2"/>
</dbReference>
<keyword evidence="6" id="KW-0812">Transmembrane</keyword>
<dbReference type="PANTHER" id="PTHR39425:SF1">
    <property type="entry name" value="CYTOCHROME C7-LIKE DOMAIN-CONTAINING PROTEIN"/>
    <property type="match status" value="1"/>
</dbReference>
<name>A0A1F7REA1_9BACT</name>
<feature type="domain" description="Cytochrome c7-like" evidence="8">
    <location>
        <begin position="114"/>
        <end position="170"/>
    </location>
</feature>
<dbReference type="AlphaFoldDB" id="A0A1F7REA1"/>
<dbReference type="InterPro" id="IPR029467">
    <property type="entry name" value="Cyt_c7-like"/>
</dbReference>
<dbReference type="InterPro" id="IPR020942">
    <property type="entry name" value="Cyt_c_III_dom"/>
</dbReference>
<dbReference type="SUPFAM" id="SSF48695">
    <property type="entry name" value="Multiheme cytochromes"/>
    <property type="match status" value="1"/>
</dbReference>
<dbReference type="PANTHER" id="PTHR39425">
    <property type="entry name" value="LIPOPROTEIN CYTOCHROME C"/>
    <property type="match status" value="1"/>
</dbReference>
<dbReference type="InterPro" id="IPR036280">
    <property type="entry name" value="Multihaem_cyt_sf"/>
</dbReference>
<dbReference type="GO" id="GO:0020037">
    <property type="term" value="F:heme binding"/>
    <property type="evidence" value="ECO:0007669"/>
    <property type="project" value="InterPro"/>
</dbReference>
<feature type="transmembrane region" description="Helical" evidence="6">
    <location>
        <begin position="7"/>
        <end position="30"/>
    </location>
</feature>
<dbReference type="Pfam" id="PF14522">
    <property type="entry name" value="Cytochrome_C7"/>
    <property type="match status" value="1"/>
</dbReference>
<evidence type="ECO:0000259" key="7">
    <source>
        <dbReference type="Pfam" id="PF02085"/>
    </source>
</evidence>
<evidence type="ECO:0000256" key="6">
    <source>
        <dbReference type="SAM" id="Phobius"/>
    </source>
</evidence>
<accession>A0A1F7REA1</accession>
<evidence type="ECO:0000256" key="1">
    <source>
        <dbReference type="ARBA" id="ARBA00022448"/>
    </source>
</evidence>
<evidence type="ECO:0000259" key="8">
    <source>
        <dbReference type="Pfam" id="PF14522"/>
    </source>
</evidence>
<keyword evidence="3" id="KW-0479">Metal-binding</keyword>
<gene>
    <name evidence="9" type="ORF">A2042_03450</name>
</gene>
<keyword evidence="1" id="KW-0813">Transport</keyword>
<dbReference type="Pfam" id="PF02085">
    <property type="entry name" value="Cytochrom_CIII"/>
    <property type="match status" value="1"/>
</dbReference>
<dbReference type="EMBL" id="MGDB01000111">
    <property type="protein sequence ID" value="OGL39859.1"/>
    <property type="molecule type" value="Genomic_DNA"/>
</dbReference>
<evidence type="ECO:0000256" key="3">
    <source>
        <dbReference type="ARBA" id="ARBA00022723"/>
    </source>
</evidence>
<evidence type="ECO:0000313" key="10">
    <source>
        <dbReference type="Proteomes" id="UP000178526"/>
    </source>
</evidence>
<keyword evidence="5" id="KW-0408">Iron</keyword>
<dbReference type="GO" id="GO:0009055">
    <property type="term" value="F:electron transfer activity"/>
    <property type="evidence" value="ECO:0007669"/>
    <property type="project" value="InterPro"/>
</dbReference>
<dbReference type="CDD" id="cd08168">
    <property type="entry name" value="Cytochrom_C3"/>
    <property type="match status" value="1"/>
</dbReference>
<keyword evidence="2" id="KW-0349">Heme</keyword>
<feature type="domain" description="Class III cytochrome C" evidence="7">
    <location>
        <begin position="34"/>
        <end position="98"/>
    </location>
</feature>
<comment type="caution">
    <text evidence="9">The sequence shown here is derived from an EMBL/GenBank/DDBJ whole genome shotgun (WGS) entry which is preliminary data.</text>
</comment>
<evidence type="ECO:0000313" key="9">
    <source>
        <dbReference type="EMBL" id="OGL39859.1"/>
    </source>
</evidence>
<sequence>MKKHIIPIILLGYFGLLFLLLIGLETYWYLYEKPQSQPIAFSHQIHVLKMTLPCDLCHMYATKSISAGIPSVSKCMDCHRAIATDKPEIKKILKYWQNRKPIPWVRIHSLPDFVYFSHKRHLKMGIDCSECHGDVKAMATIRKVRSLKMGWCITCHKSRSAPTDCLTCHK</sequence>
<evidence type="ECO:0000256" key="4">
    <source>
        <dbReference type="ARBA" id="ARBA00022982"/>
    </source>
</evidence>
<dbReference type="GO" id="GO:0046872">
    <property type="term" value="F:metal ion binding"/>
    <property type="evidence" value="ECO:0007669"/>
    <property type="project" value="UniProtKB-KW"/>
</dbReference>
<protein>
    <submittedName>
        <fullName evidence="9">Uncharacterized protein</fullName>
    </submittedName>
</protein>
<reference evidence="9 10" key="1">
    <citation type="journal article" date="2016" name="Nat. Commun.">
        <title>Thousands of microbial genomes shed light on interconnected biogeochemical processes in an aquifer system.</title>
        <authorList>
            <person name="Anantharaman K."/>
            <person name="Brown C.T."/>
            <person name="Hug L.A."/>
            <person name="Sharon I."/>
            <person name="Castelle C.J."/>
            <person name="Probst A.J."/>
            <person name="Thomas B.C."/>
            <person name="Singh A."/>
            <person name="Wilkins M.J."/>
            <person name="Karaoz U."/>
            <person name="Brodie E.L."/>
            <person name="Williams K.H."/>
            <person name="Hubbard S.S."/>
            <person name="Banfield J.F."/>
        </authorList>
    </citation>
    <scope>NUCLEOTIDE SEQUENCE [LARGE SCALE GENOMIC DNA]</scope>
</reference>
<keyword evidence="4" id="KW-0249">Electron transport</keyword>
<keyword evidence="6" id="KW-0472">Membrane</keyword>
<organism evidence="9 10">
    <name type="scientific">Candidatus Schekmanbacteria bacterium GWA2_38_11</name>
    <dbReference type="NCBI Taxonomy" id="1817876"/>
    <lineage>
        <taxon>Bacteria</taxon>
        <taxon>Candidatus Schekmaniibacteriota</taxon>
    </lineage>
</organism>
<evidence type="ECO:0000256" key="2">
    <source>
        <dbReference type="ARBA" id="ARBA00022617"/>
    </source>
</evidence>
<dbReference type="Proteomes" id="UP000178526">
    <property type="component" value="Unassembled WGS sequence"/>
</dbReference>
<keyword evidence="6" id="KW-1133">Transmembrane helix</keyword>
<proteinExistence type="predicted"/>